<comment type="pathway">
    <text evidence="3 13">Purine metabolism; IMP biosynthesis via salvage pathway; IMP from hypoxanthine: step 1/1.</text>
</comment>
<keyword evidence="8 13" id="KW-0808">Transferase</keyword>
<evidence type="ECO:0000256" key="12">
    <source>
        <dbReference type="ARBA" id="ARBA00022842"/>
    </source>
</evidence>
<organism evidence="15">
    <name type="scientific">Dunaliella tertiolecta</name>
    <name type="common">Green alga</name>
    <dbReference type="NCBI Taxonomy" id="3047"/>
    <lineage>
        <taxon>Eukaryota</taxon>
        <taxon>Viridiplantae</taxon>
        <taxon>Chlorophyta</taxon>
        <taxon>core chlorophytes</taxon>
        <taxon>Chlorophyceae</taxon>
        <taxon>CS clade</taxon>
        <taxon>Chlamydomonadales</taxon>
        <taxon>Dunaliellaceae</taxon>
        <taxon>Dunaliella</taxon>
    </lineage>
</organism>
<dbReference type="PANTHER" id="PTHR43340:SF1">
    <property type="entry name" value="HYPOXANTHINE PHOSPHORIBOSYLTRANSFERASE"/>
    <property type="match status" value="1"/>
</dbReference>
<comment type="subcellular location">
    <subcellularLocation>
        <location evidence="2 13">Cytoplasm</location>
    </subcellularLocation>
</comment>
<dbReference type="EMBL" id="HBIP01017753">
    <property type="protein sequence ID" value="CAE0495388.1"/>
    <property type="molecule type" value="Transcribed_RNA"/>
</dbReference>
<protein>
    <recommendedName>
        <fullName evidence="5 13">Hypoxanthine phosphoribosyltransferase</fullName>
        <ecNumber evidence="5 13">2.4.2.8</ecNumber>
    </recommendedName>
</protein>
<evidence type="ECO:0000259" key="14">
    <source>
        <dbReference type="Pfam" id="PF00156"/>
    </source>
</evidence>
<dbReference type="SUPFAM" id="SSF53271">
    <property type="entry name" value="PRTase-like"/>
    <property type="match status" value="1"/>
</dbReference>
<keyword evidence="12 13" id="KW-0460">Magnesium</keyword>
<dbReference type="InterPro" id="IPR050408">
    <property type="entry name" value="HGPRT"/>
</dbReference>
<dbReference type="NCBIfam" id="TIGR01203">
    <property type="entry name" value="HGPRTase"/>
    <property type="match status" value="1"/>
</dbReference>
<dbReference type="GO" id="GO:0032264">
    <property type="term" value="P:IMP salvage"/>
    <property type="evidence" value="ECO:0007669"/>
    <property type="project" value="UniProtKB-UniPathway"/>
</dbReference>
<dbReference type="GO" id="GO:0046100">
    <property type="term" value="P:hypoxanthine metabolic process"/>
    <property type="evidence" value="ECO:0007669"/>
    <property type="project" value="TreeGrafter"/>
</dbReference>
<comment type="cofactor">
    <cofactor evidence="1 13">
        <name>Mg(2+)</name>
        <dbReference type="ChEBI" id="CHEBI:18420"/>
    </cofactor>
</comment>
<keyword evidence="11 13" id="KW-0547">Nucleotide-binding</keyword>
<name>A0A7S3QXF2_DUNTE</name>
<proteinExistence type="inferred from homology"/>
<dbReference type="GO" id="GO:0032263">
    <property type="term" value="P:GMP salvage"/>
    <property type="evidence" value="ECO:0007669"/>
    <property type="project" value="TreeGrafter"/>
</dbReference>
<dbReference type="InterPro" id="IPR000836">
    <property type="entry name" value="PRTase_dom"/>
</dbReference>
<sequence length="193" mass="20996">MSAPYDVNQDIGEVLFTEDQIRNKIKEMGRAVAKDFADKAPVVMPILKGGFTVAADLVRSLDPVPKGVIVEFVAASSYGAGTETSGTVKVSFDESVVKGRHVLLVDDLCDSGLTMSEVHRLVQEAGAASVKSLVLLDKRERRKVPYEADYVGYLCPNKWVVGNGMDTAQIYRALPYIGVLKKEVQDAFINGTK</sequence>
<dbReference type="GO" id="GO:0000166">
    <property type="term" value="F:nucleotide binding"/>
    <property type="evidence" value="ECO:0007669"/>
    <property type="project" value="UniProtKB-KW"/>
</dbReference>
<evidence type="ECO:0000256" key="6">
    <source>
        <dbReference type="ARBA" id="ARBA00022490"/>
    </source>
</evidence>
<keyword evidence="10 13" id="KW-0660">Purine salvage</keyword>
<evidence type="ECO:0000256" key="5">
    <source>
        <dbReference type="ARBA" id="ARBA00011895"/>
    </source>
</evidence>
<dbReference type="GO" id="GO:0006178">
    <property type="term" value="P:guanine salvage"/>
    <property type="evidence" value="ECO:0007669"/>
    <property type="project" value="TreeGrafter"/>
</dbReference>
<dbReference type="GO" id="GO:0005829">
    <property type="term" value="C:cytosol"/>
    <property type="evidence" value="ECO:0007669"/>
    <property type="project" value="TreeGrafter"/>
</dbReference>
<dbReference type="InterPro" id="IPR005904">
    <property type="entry name" value="Hxn_phspho_trans"/>
</dbReference>
<evidence type="ECO:0000256" key="10">
    <source>
        <dbReference type="ARBA" id="ARBA00022726"/>
    </source>
</evidence>
<dbReference type="GO" id="GO:0006166">
    <property type="term" value="P:purine ribonucleoside salvage"/>
    <property type="evidence" value="ECO:0007669"/>
    <property type="project" value="UniProtKB-KW"/>
</dbReference>
<feature type="domain" description="Phosphoribosyltransferase" evidence="14">
    <location>
        <begin position="22"/>
        <end position="166"/>
    </location>
</feature>
<evidence type="ECO:0000256" key="2">
    <source>
        <dbReference type="ARBA" id="ARBA00004496"/>
    </source>
</evidence>
<evidence type="ECO:0000256" key="7">
    <source>
        <dbReference type="ARBA" id="ARBA00022676"/>
    </source>
</evidence>
<reference evidence="15" key="1">
    <citation type="submission" date="2021-01" db="EMBL/GenBank/DDBJ databases">
        <authorList>
            <person name="Corre E."/>
            <person name="Pelletier E."/>
            <person name="Niang G."/>
            <person name="Scheremetjew M."/>
            <person name="Finn R."/>
            <person name="Kale V."/>
            <person name="Holt S."/>
            <person name="Cochrane G."/>
            <person name="Meng A."/>
            <person name="Brown T."/>
            <person name="Cohen L."/>
        </authorList>
    </citation>
    <scope>NUCLEOTIDE SEQUENCE</scope>
    <source>
        <strain evidence="15">CCMP1320</strain>
    </source>
</reference>
<evidence type="ECO:0000256" key="1">
    <source>
        <dbReference type="ARBA" id="ARBA00001946"/>
    </source>
</evidence>
<dbReference type="GO" id="GO:0000287">
    <property type="term" value="F:magnesium ion binding"/>
    <property type="evidence" value="ECO:0007669"/>
    <property type="project" value="TreeGrafter"/>
</dbReference>
<accession>A0A7S3QXF2</accession>
<dbReference type="AlphaFoldDB" id="A0A7S3QXF2"/>
<comment type="catalytic activity">
    <reaction evidence="13">
        <text>IMP + diphosphate = hypoxanthine + 5-phospho-alpha-D-ribose 1-diphosphate</text>
        <dbReference type="Rhea" id="RHEA:17973"/>
        <dbReference type="ChEBI" id="CHEBI:17368"/>
        <dbReference type="ChEBI" id="CHEBI:33019"/>
        <dbReference type="ChEBI" id="CHEBI:58017"/>
        <dbReference type="ChEBI" id="CHEBI:58053"/>
        <dbReference type="EC" id="2.4.2.8"/>
    </reaction>
</comment>
<evidence type="ECO:0000256" key="13">
    <source>
        <dbReference type="RuleBase" id="RU364099"/>
    </source>
</evidence>
<dbReference type="PANTHER" id="PTHR43340">
    <property type="entry name" value="HYPOXANTHINE-GUANINE PHOSPHORIBOSYLTRANSFERASE"/>
    <property type="match status" value="1"/>
</dbReference>
<evidence type="ECO:0000256" key="4">
    <source>
        <dbReference type="ARBA" id="ARBA00008391"/>
    </source>
</evidence>
<dbReference type="UniPathway" id="UPA00591">
    <property type="reaction ID" value="UER00648"/>
</dbReference>
<evidence type="ECO:0000256" key="8">
    <source>
        <dbReference type="ARBA" id="ARBA00022679"/>
    </source>
</evidence>
<keyword evidence="6 13" id="KW-0963">Cytoplasm</keyword>
<evidence type="ECO:0000313" key="15">
    <source>
        <dbReference type="EMBL" id="CAE0495388.1"/>
    </source>
</evidence>
<keyword evidence="7 13" id="KW-0328">Glycosyltransferase</keyword>
<evidence type="ECO:0000256" key="11">
    <source>
        <dbReference type="ARBA" id="ARBA00022741"/>
    </source>
</evidence>
<dbReference type="InterPro" id="IPR029057">
    <property type="entry name" value="PRTase-like"/>
</dbReference>
<dbReference type="Gene3D" id="3.40.50.2020">
    <property type="match status" value="1"/>
</dbReference>
<evidence type="ECO:0000256" key="3">
    <source>
        <dbReference type="ARBA" id="ARBA00004669"/>
    </source>
</evidence>
<dbReference type="CDD" id="cd06223">
    <property type="entry name" value="PRTases_typeI"/>
    <property type="match status" value="1"/>
</dbReference>
<dbReference type="Pfam" id="PF00156">
    <property type="entry name" value="Pribosyltran"/>
    <property type="match status" value="1"/>
</dbReference>
<dbReference type="GO" id="GO:0004422">
    <property type="term" value="F:hypoxanthine phosphoribosyltransferase activity"/>
    <property type="evidence" value="ECO:0007669"/>
    <property type="project" value="InterPro"/>
</dbReference>
<gene>
    <name evidence="15" type="ORF">DTER00134_LOCUS10461</name>
</gene>
<comment type="similarity">
    <text evidence="4 13">Belongs to the purine/pyrimidine phosphoribosyltransferase family.</text>
</comment>
<evidence type="ECO:0000256" key="9">
    <source>
        <dbReference type="ARBA" id="ARBA00022723"/>
    </source>
</evidence>
<dbReference type="EC" id="2.4.2.8" evidence="5 13"/>
<keyword evidence="9 13" id="KW-0479">Metal-binding</keyword>